<reference evidence="1 2" key="1">
    <citation type="submission" date="2018-03" db="EMBL/GenBank/DDBJ databases">
        <title>Genome sequencing of Melaminivora sp.</title>
        <authorList>
            <person name="Kim S.-J."/>
            <person name="Heo J."/>
            <person name="Ahn J.-H."/>
            <person name="Kwon S.-W."/>
        </authorList>
    </citation>
    <scope>NUCLEOTIDE SEQUENCE [LARGE SCALE GENOMIC DNA]</scope>
    <source>
        <strain evidence="1 2">SC2-9</strain>
    </source>
</reference>
<dbReference type="RefSeq" id="WP_106684128.1">
    <property type="nucleotide sequence ID" value="NZ_CP027667.1"/>
</dbReference>
<name>A0A2R3QD41_9BURK</name>
<dbReference type="EMBL" id="CP027667">
    <property type="protein sequence ID" value="AVO49699.1"/>
    <property type="molecule type" value="Genomic_DNA"/>
</dbReference>
<evidence type="ECO:0000313" key="1">
    <source>
        <dbReference type="EMBL" id="AVO49699.1"/>
    </source>
</evidence>
<gene>
    <name evidence="1" type="ORF">C6568_10875</name>
</gene>
<dbReference type="Proteomes" id="UP000237925">
    <property type="component" value="Chromosome"/>
</dbReference>
<dbReference type="KEGG" id="mela:C6568_10875"/>
<sequence length="130" mass="13243">MRRVPAPLRVVDSITELRASDEGCVAVSGSHGGHSASQYAIAARPLLSVFNDAGVGKDGAGIAALELLAAEGLATALVGHDSARIGEARSTLEDGVIRHANALARALGVQPGMRCSEVVARLCGPQPLKP</sequence>
<evidence type="ECO:0000313" key="2">
    <source>
        <dbReference type="Proteomes" id="UP000237925"/>
    </source>
</evidence>
<organism evidence="1 2">
    <name type="scientific">Melaminivora suipulveris</name>
    <dbReference type="NCBI Taxonomy" id="2109913"/>
    <lineage>
        <taxon>Bacteria</taxon>
        <taxon>Pseudomonadati</taxon>
        <taxon>Pseudomonadota</taxon>
        <taxon>Betaproteobacteria</taxon>
        <taxon>Burkholderiales</taxon>
        <taxon>Comamonadaceae</taxon>
        <taxon>Melaminivora</taxon>
    </lineage>
</organism>
<proteinExistence type="predicted"/>
<keyword evidence="2" id="KW-1185">Reference proteome</keyword>
<dbReference type="OrthoDB" id="8895622at2"/>
<protein>
    <submittedName>
        <fullName evidence="1">Uncharacterized protein</fullName>
    </submittedName>
</protein>
<dbReference type="AlphaFoldDB" id="A0A2R3QD41"/>
<accession>A0A2R3QD41</accession>